<dbReference type="PANTHER" id="PTHR11559">
    <property type="entry name" value="CARBOXYLESTERASE"/>
    <property type="match status" value="1"/>
</dbReference>
<dbReference type="Proteomes" id="UP001208570">
    <property type="component" value="Unassembled WGS sequence"/>
</dbReference>
<dbReference type="InterPro" id="IPR002018">
    <property type="entry name" value="CarbesteraseB"/>
</dbReference>
<comment type="caution">
    <text evidence="3">The sequence shown here is derived from an EMBL/GenBank/DDBJ whole genome shotgun (WGS) entry which is preliminary data.</text>
</comment>
<proteinExistence type="predicted"/>
<dbReference type="AlphaFoldDB" id="A0AAD9N063"/>
<sequence length="349" mass="38970">MSEERAHLQEPDVDDNSEPITYKSRAKRCLCIFGTVFFILLLVAAVIVLSLLLVMVGQQPARVVTSCGAVEGKFDTIHKVFTFKGIPYAVPPVNNLRWLPPESMTNKTCWKGVYYANEFKPVCIQNDTISNQIKGSENCLYMNIYTPIVDPEVLLPVMVYIHGGFLQYGDGSSTTMSPDEKLTDDLKMVFVSVQYRLNAFGFLVSEALPGRRGNYGFLDQIMALHWIQQNIHAFGGDPNQVTIFGGSSVWTLMISPLAKGLFHRVWVISGSVIYNKTTEQAQKDNEWFLKKDNIKATCGETVSEKCLMGLSARTIVEALSPEWDVLDDAFDLPRKNHFGPALAVIDGKI</sequence>
<organism evidence="3 4">
    <name type="scientific">Paralvinella palmiformis</name>
    <dbReference type="NCBI Taxonomy" id="53620"/>
    <lineage>
        <taxon>Eukaryota</taxon>
        <taxon>Metazoa</taxon>
        <taxon>Spiralia</taxon>
        <taxon>Lophotrochozoa</taxon>
        <taxon>Annelida</taxon>
        <taxon>Polychaeta</taxon>
        <taxon>Sedentaria</taxon>
        <taxon>Canalipalpata</taxon>
        <taxon>Terebellida</taxon>
        <taxon>Terebelliformia</taxon>
        <taxon>Alvinellidae</taxon>
        <taxon>Paralvinella</taxon>
    </lineage>
</organism>
<keyword evidence="4" id="KW-1185">Reference proteome</keyword>
<reference evidence="3" key="1">
    <citation type="journal article" date="2023" name="Mol. Biol. Evol.">
        <title>Third-Generation Sequencing Reveals the Adaptive Role of the Epigenome in Three Deep-Sea Polychaetes.</title>
        <authorList>
            <person name="Perez M."/>
            <person name="Aroh O."/>
            <person name="Sun Y."/>
            <person name="Lan Y."/>
            <person name="Juniper S.K."/>
            <person name="Young C.R."/>
            <person name="Angers B."/>
            <person name="Qian P.Y."/>
        </authorList>
    </citation>
    <scope>NUCLEOTIDE SEQUENCE</scope>
    <source>
        <strain evidence="3">P08H-3</strain>
    </source>
</reference>
<dbReference type="InterPro" id="IPR050309">
    <property type="entry name" value="Type-B_Carboxylest/Lipase"/>
</dbReference>
<evidence type="ECO:0000256" key="1">
    <source>
        <dbReference type="SAM" id="Phobius"/>
    </source>
</evidence>
<evidence type="ECO:0000259" key="2">
    <source>
        <dbReference type="Pfam" id="PF00135"/>
    </source>
</evidence>
<keyword evidence="1" id="KW-0812">Transmembrane</keyword>
<dbReference type="Gene3D" id="3.40.50.1820">
    <property type="entry name" value="alpha/beta hydrolase"/>
    <property type="match status" value="1"/>
</dbReference>
<evidence type="ECO:0000313" key="4">
    <source>
        <dbReference type="Proteomes" id="UP001208570"/>
    </source>
</evidence>
<protein>
    <recommendedName>
        <fullName evidence="2">Carboxylesterase type B domain-containing protein</fullName>
    </recommendedName>
</protein>
<feature type="transmembrane region" description="Helical" evidence="1">
    <location>
        <begin position="30"/>
        <end position="56"/>
    </location>
</feature>
<dbReference type="SUPFAM" id="SSF53474">
    <property type="entry name" value="alpha/beta-Hydrolases"/>
    <property type="match status" value="1"/>
</dbReference>
<feature type="domain" description="Carboxylesterase type B" evidence="2">
    <location>
        <begin position="61"/>
        <end position="321"/>
    </location>
</feature>
<evidence type="ECO:0000313" key="3">
    <source>
        <dbReference type="EMBL" id="KAK2149439.1"/>
    </source>
</evidence>
<keyword evidence="1" id="KW-0472">Membrane</keyword>
<keyword evidence="1" id="KW-1133">Transmembrane helix</keyword>
<accession>A0AAD9N063</accession>
<dbReference type="EMBL" id="JAODUP010000452">
    <property type="protein sequence ID" value="KAK2149439.1"/>
    <property type="molecule type" value="Genomic_DNA"/>
</dbReference>
<dbReference type="Pfam" id="PF00135">
    <property type="entry name" value="COesterase"/>
    <property type="match status" value="1"/>
</dbReference>
<name>A0AAD9N063_9ANNE</name>
<dbReference type="InterPro" id="IPR029058">
    <property type="entry name" value="AB_hydrolase_fold"/>
</dbReference>
<gene>
    <name evidence="3" type="ORF">LSH36_452g00009</name>
</gene>